<comment type="caution">
    <text evidence="1">The sequence shown here is derived from an EMBL/GenBank/DDBJ whole genome shotgun (WGS) entry which is preliminary data.</text>
</comment>
<organism evidence="1 2">
    <name type="scientific">Streptomyces purpureus</name>
    <dbReference type="NCBI Taxonomy" id="1951"/>
    <lineage>
        <taxon>Bacteria</taxon>
        <taxon>Bacillati</taxon>
        <taxon>Actinomycetota</taxon>
        <taxon>Actinomycetes</taxon>
        <taxon>Kitasatosporales</taxon>
        <taxon>Streptomycetaceae</taxon>
        <taxon>Streptomyces</taxon>
    </lineage>
</organism>
<dbReference type="AlphaFoldDB" id="A0A918GZD4"/>
<gene>
    <name evidence="1" type="ORF">GCM10014713_18900</name>
</gene>
<sequence>MRPARAAYLIAEGSRDGLRRAVQEATSRWGGQTEPIVPVPEDGTIAPDHRRVIEVAHVDGLVNVDAPADHAQSLAESFDMQLTPIDHIDRWGATRCTSHPADLALPATIDGSNGYVIAAEGAPLWQVAAAGDLRSEAEKGFHDAGTAVRRVRFDHEIGESQLWDHTLLGATTVSMSEEWASPAPSDSPTVLFLVSDADDFDTCLAFWNLRALRSVSRGAIPMHLLPVDISHWTAWPRVLAGALQRPDQFSPDVLIASSSVGEQAMHTFAQNMGLQLSEEQQVSRSMTFGKEVPKRSAPFTYLVGLPMRYVDFERRYGLAALVDVPVVGEKTALRFTSPVPTKLDYGGMSLVSISGGPIDALPKREPVAKLVTDNAEWHDDAIQLAALLQRDWRLELRIPTPAAAYEAVMRERTASHLLSDKGAIGAGLLDEAATDVLAEPNVFETIRQLTTPRGEDIAKKLQKLFGKDRPLTEDQKAFAEEFGGRSERVFKSANRLGCGSFETAQTALEHLAGIGWAERGFQTACSECKIKSFAPFSQETVRGIARCPVCGSSTDYTREPGRGLVLHYRLDARVDFANDNGVIAHLMVIGALDRRYTHTLLKPGVDLFFADGVQGEADVIGICDGKLVSGEVKMSGRSFTDTQLNKDMDIAERLRSDIYLMAATSPIEEEAKHRAKARCDELGVELLILERDDLLR</sequence>
<name>A0A918GZD4_9ACTN</name>
<proteinExistence type="predicted"/>
<reference evidence="1" key="2">
    <citation type="submission" date="2020-09" db="EMBL/GenBank/DDBJ databases">
        <authorList>
            <person name="Sun Q."/>
            <person name="Ohkuma M."/>
        </authorList>
    </citation>
    <scope>NUCLEOTIDE SEQUENCE</scope>
    <source>
        <strain evidence="1">JCM 3172</strain>
    </source>
</reference>
<reference evidence="1" key="1">
    <citation type="journal article" date="2014" name="Int. J. Syst. Evol. Microbiol.">
        <title>Complete genome sequence of Corynebacterium casei LMG S-19264T (=DSM 44701T), isolated from a smear-ripened cheese.</title>
        <authorList>
            <consortium name="US DOE Joint Genome Institute (JGI-PGF)"/>
            <person name="Walter F."/>
            <person name="Albersmeier A."/>
            <person name="Kalinowski J."/>
            <person name="Ruckert C."/>
        </authorList>
    </citation>
    <scope>NUCLEOTIDE SEQUENCE</scope>
    <source>
        <strain evidence="1">JCM 3172</strain>
    </source>
</reference>
<accession>A0A918GZD4</accession>
<keyword evidence="2" id="KW-1185">Reference proteome</keyword>
<dbReference type="EMBL" id="BMQQ01000005">
    <property type="protein sequence ID" value="GGT26060.1"/>
    <property type="molecule type" value="Genomic_DNA"/>
</dbReference>
<evidence type="ECO:0000313" key="1">
    <source>
        <dbReference type="EMBL" id="GGT26060.1"/>
    </source>
</evidence>
<evidence type="ECO:0000313" key="2">
    <source>
        <dbReference type="Proteomes" id="UP000619486"/>
    </source>
</evidence>
<dbReference type="Proteomes" id="UP000619486">
    <property type="component" value="Unassembled WGS sequence"/>
</dbReference>
<protein>
    <submittedName>
        <fullName evidence="1">Uncharacterized protein</fullName>
    </submittedName>
</protein>